<dbReference type="Proteomes" id="UP000694415">
    <property type="component" value="Unplaced"/>
</dbReference>
<feature type="coiled-coil region" evidence="1">
    <location>
        <begin position="343"/>
        <end position="381"/>
    </location>
</feature>
<keyword evidence="1" id="KW-0175">Coiled coil</keyword>
<dbReference type="PANTHER" id="PTHR35347:SF1">
    <property type="entry name" value="COILED-COIL DOMAIN-CONTAINING PROTEIN 175"/>
    <property type="match status" value="1"/>
</dbReference>
<name>A0A8C6I0A4_MUSSI</name>
<dbReference type="GeneTree" id="ENSGT00390000001277"/>
<feature type="coiled-coil region" evidence="1">
    <location>
        <begin position="132"/>
        <end position="159"/>
    </location>
</feature>
<sequence>MAIRSWTPEGFVNKKLVRPASVSTSLSLELCTFPTTLGSSVAANALEQLFVVEKSLQGDYFTCSEEVKTFLKDITVAVKKLEEMRKNTVELLEIESMELSRLYFLLETVPNSIHRELEECIADARKLNIIEISQIKRKIETMNNEVKFLTNKISELKSMNEVLGAKQAELAKRHEQYVLLLNQTLEEKAAATIYINDTYTRMNFEKEEIELQKQCMQETTQLIEKQKQDYLEKKEYLAIRIKETKQSCDDKRKETYYKKKELTRLQNKIIKMKQTVTSSSMMISDQSIEISILQEAITIWKKKVEDMRRLCESLEEKLSFFGTHKQNLDTTSTEKKNAFVNKIQKLGEKIYKLNTENEDLRERLNTLLKQYKATLKEEEAVSLKKQMMSEEHQKQMMVITQKETFLSQREHDIKFMENGFGVLNDLNSASRKAYARQIEVMANNRQREIQRCVINQWRIFCTRKRHAHWLQKIKLSLKKIIIQIEIAEQKRLRLLEETKRRKKEINHFVHLIETLKEQLAQDQKDYVKKEKRLIEELGTYETLILNEIQINKVKEEELGETLPQLQVAEEDFREKNRTLRSLHSDVSAKKQEEKMVSNTIFCYRKDIIRCTDGTENMKQEIKHLRDLESEKTHEHFEILKNLENEIYVNDQKMALLILENQKLREYLAYLKKQINEYASKQVVTVQHSGDLSWQLIVQHSQYSDLLSGFQIIIKELVGTGEDTLQEIKSLVTKLQYRDEKIESISTWLLGGFERLRRLMEEDSPASLSKEDLQKLGKKQKNQELLGFSPSSHARRLTLSRICKMLKKQSRGRKQRHRPRECASVCFVASVEVFRVAMSRLGD</sequence>
<feature type="coiled-coil region" evidence="1">
    <location>
        <begin position="470"/>
        <end position="532"/>
    </location>
</feature>
<reference evidence="2" key="1">
    <citation type="submission" date="2025-08" db="UniProtKB">
        <authorList>
            <consortium name="Ensembl"/>
        </authorList>
    </citation>
    <scope>IDENTIFICATION</scope>
</reference>
<organism evidence="2 3">
    <name type="scientific">Mus spicilegus</name>
    <name type="common">Mound-building mouse</name>
    <dbReference type="NCBI Taxonomy" id="10103"/>
    <lineage>
        <taxon>Eukaryota</taxon>
        <taxon>Metazoa</taxon>
        <taxon>Chordata</taxon>
        <taxon>Craniata</taxon>
        <taxon>Vertebrata</taxon>
        <taxon>Euteleostomi</taxon>
        <taxon>Mammalia</taxon>
        <taxon>Eutheria</taxon>
        <taxon>Euarchontoglires</taxon>
        <taxon>Glires</taxon>
        <taxon>Rodentia</taxon>
        <taxon>Myomorpha</taxon>
        <taxon>Muroidea</taxon>
        <taxon>Muridae</taxon>
        <taxon>Murinae</taxon>
        <taxon>Mus</taxon>
        <taxon>Mus</taxon>
    </lineage>
</organism>
<dbReference type="InterPro" id="IPR038834">
    <property type="entry name" value="CCDC175"/>
</dbReference>
<dbReference type="Ensembl" id="ENSMSIT00000037691.1">
    <property type="protein sequence ID" value="ENSMSIP00000029920.1"/>
    <property type="gene ID" value="ENSMSIG00000025076.1"/>
</dbReference>
<evidence type="ECO:0000313" key="2">
    <source>
        <dbReference type="Ensembl" id="ENSMSIP00000029920.1"/>
    </source>
</evidence>
<reference evidence="2" key="2">
    <citation type="submission" date="2025-09" db="UniProtKB">
        <authorList>
            <consortium name="Ensembl"/>
        </authorList>
    </citation>
    <scope>IDENTIFICATION</scope>
</reference>
<dbReference type="AlphaFoldDB" id="A0A8C6I0A4"/>
<protein>
    <submittedName>
        <fullName evidence="2">Coiled-coil domain containing 175</fullName>
    </submittedName>
</protein>
<evidence type="ECO:0000313" key="3">
    <source>
        <dbReference type="Proteomes" id="UP000694415"/>
    </source>
</evidence>
<accession>A0A8C6I0A4</accession>
<keyword evidence="3" id="KW-1185">Reference proteome</keyword>
<evidence type="ECO:0000256" key="1">
    <source>
        <dbReference type="SAM" id="Coils"/>
    </source>
</evidence>
<dbReference type="PANTHER" id="PTHR35347">
    <property type="entry name" value="COILED-COIL DOMAIN-CONTAINING PROTEIN 175"/>
    <property type="match status" value="1"/>
</dbReference>
<proteinExistence type="predicted"/>